<comment type="caution">
    <text evidence="1">The sequence shown here is derived from an EMBL/GenBank/DDBJ whole genome shotgun (WGS) entry which is preliminary data.</text>
</comment>
<evidence type="ECO:0000313" key="2">
    <source>
        <dbReference type="Proteomes" id="UP001597214"/>
    </source>
</evidence>
<reference evidence="2" key="1">
    <citation type="journal article" date="2019" name="Int. J. Syst. Evol. Microbiol.">
        <title>The Global Catalogue of Microorganisms (GCM) 10K type strain sequencing project: providing services to taxonomists for standard genome sequencing and annotation.</title>
        <authorList>
            <consortium name="The Broad Institute Genomics Platform"/>
            <consortium name="The Broad Institute Genome Sequencing Center for Infectious Disease"/>
            <person name="Wu L."/>
            <person name="Ma J."/>
        </authorList>
    </citation>
    <scope>NUCLEOTIDE SEQUENCE [LARGE SCALE GENOMIC DNA]</scope>
    <source>
        <strain evidence="2">CCUG 49339</strain>
    </source>
</reference>
<proteinExistence type="predicted"/>
<keyword evidence="2" id="KW-1185">Reference proteome</keyword>
<dbReference type="Proteomes" id="UP001597214">
    <property type="component" value="Unassembled WGS sequence"/>
</dbReference>
<dbReference type="EMBL" id="JBHUEM010000005">
    <property type="protein sequence ID" value="MFD1736097.1"/>
    <property type="molecule type" value="Genomic_DNA"/>
</dbReference>
<organism evidence="1 2">
    <name type="scientific">Bacillus salitolerans</name>
    <dbReference type="NCBI Taxonomy" id="1437434"/>
    <lineage>
        <taxon>Bacteria</taxon>
        <taxon>Bacillati</taxon>
        <taxon>Bacillota</taxon>
        <taxon>Bacilli</taxon>
        <taxon>Bacillales</taxon>
        <taxon>Bacillaceae</taxon>
        <taxon>Bacillus</taxon>
    </lineage>
</organism>
<name>A0ABW4LLN8_9BACI</name>
<accession>A0ABW4LLN8</accession>
<dbReference type="RefSeq" id="WP_377927242.1">
    <property type="nucleotide sequence ID" value="NZ_JBHUEM010000005.1"/>
</dbReference>
<gene>
    <name evidence="1" type="ORF">ACFSCX_05915</name>
</gene>
<sequence>MFKRVLIGTFIICLASGIIYSFENVSKVKDAPSNMIVNKTLL</sequence>
<protein>
    <submittedName>
        <fullName evidence="1">Uncharacterized protein</fullName>
    </submittedName>
</protein>
<evidence type="ECO:0000313" key="1">
    <source>
        <dbReference type="EMBL" id="MFD1736097.1"/>
    </source>
</evidence>